<accession>A0A117NKS2</accession>
<dbReference type="STRING" id="48697.A0A117NKS2"/>
<dbReference type="Gene3D" id="3.40.50.720">
    <property type="entry name" value="NAD(P)-binding Rossmann-like Domain"/>
    <property type="match status" value="1"/>
</dbReference>
<organism evidence="2 3">
    <name type="scientific">Penicillium freii</name>
    <dbReference type="NCBI Taxonomy" id="48697"/>
    <lineage>
        <taxon>Eukaryota</taxon>
        <taxon>Fungi</taxon>
        <taxon>Dikarya</taxon>
        <taxon>Ascomycota</taxon>
        <taxon>Pezizomycotina</taxon>
        <taxon>Eurotiomycetes</taxon>
        <taxon>Eurotiomycetidae</taxon>
        <taxon>Eurotiales</taxon>
        <taxon>Aspergillaceae</taxon>
        <taxon>Penicillium</taxon>
    </lineage>
</organism>
<feature type="domain" description="PRISE-like Rossmann-fold" evidence="1">
    <location>
        <begin position="8"/>
        <end position="395"/>
    </location>
</feature>
<dbReference type="SUPFAM" id="SSF51735">
    <property type="entry name" value="NAD(P)-binding Rossmann-fold domains"/>
    <property type="match status" value="1"/>
</dbReference>
<dbReference type="EMBL" id="LLXE01000464">
    <property type="protein sequence ID" value="KUM56585.1"/>
    <property type="molecule type" value="Genomic_DNA"/>
</dbReference>
<dbReference type="CDD" id="cd08948">
    <property type="entry name" value="5beta-POR_like_SDR_a"/>
    <property type="match status" value="1"/>
</dbReference>
<keyword evidence="3" id="KW-1185">Reference proteome</keyword>
<dbReference type="PANTHER" id="PTHR32487">
    <property type="entry name" value="3-OXO-DELTA(4,5)-STEROID 5-BETA-REDUCTASE"/>
    <property type="match status" value="1"/>
</dbReference>
<dbReference type="InterPro" id="IPR036291">
    <property type="entry name" value="NAD(P)-bd_dom_sf"/>
</dbReference>
<dbReference type="PANTHER" id="PTHR32487:SF8">
    <property type="entry name" value="NAD-DEPENDENT EPIMERASE_DEHYDRATASE DOMAIN-CONTAINING PROTEIN"/>
    <property type="match status" value="1"/>
</dbReference>
<dbReference type="Proteomes" id="UP000055045">
    <property type="component" value="Unassembled WGS sequence"/>
</dbReference>
<dbReference type="Pfam" id="PF22917">
    <property type="entry name" value="PRISE"/>
    <property type="match status" value="1"/>
</dbReference>
<sequence length="424" mass="48529">MAELKNVALIFGASGISGWAVTKCALSYPTPTTFDRVIGLTNRPLPLEKSGLPNDTRLELHHGVNLRENLDEVLSQLQEKVPNLEDVTHVYYLAYSNATAYSMDVMAIRDINEKMTYNAVHAVDRLCKNMKFFVLQTGTNNYGVAVFRFQEHIEINPPLREDNPRIPSPWGDEIFYYAQVDLIKEANKGKSWKWCEVRPDQIVGHVPIPTSMTYVEPLALYLMLYRYVNGPGATVVFPGPYTNYIHTYTSSSQDIIARSELYLSVEKPDQAHGEAFNTADNATPESWAVIWPKMCEYFGLNGEGASPEDKGWKDIDKWWCAHQDDYKRMCEEYGLRPREISEATWIFLSAGFSFLGRNRELSLNKIRNVGFTEEYPIAYGYFRVFDHLGQEKIIPSKEAWTKCIMQDNHVLLSINQSINQSKFN</sequence>
<evidence type="ECO:0000313" key="3">
    <source>
        <dbReference type="Proteomes" id="UP000055045"/>
    </source>
</evidence>
<proteinExistence type="predicted"/>
<comment type="caution">
    <text evidence="2">The sequence shown here is derived from an EMBL/GenBank/DDBJ whole genome shotgun (WGS) entry which is preliminary data.</text>
</comment>
<protein>
    <recommendedName>
        <fullName evidence="1">PRISE-like Rossmann-fold domain-containing protein</fullName>
    </recommendedName>
</protein>
<gene>
    <name evidence="2" type="ORF">ACN42_g10625</name>
</gene>
<dbReference type="AlphaFoldDB" id="A0A117NKS2"/>
<evidence type="ECO:0000259" key="1">
    <source>
        <dbReference type="Pfam" id="PF22917"/>
    </source>
</evidence>
<name>A0A117NKS2_PENFR</name>
<reference evidence="2 3" key="1">
    <citation type="submission" date="2015-10" db="EMBL/GenBank/DDBJ databases">
        <title>Genome sequencing of Penicillium freii.</title>
        <authorList>
            <person name="Nguyen H.D."/>
            <person name="Visagie C.M."/>
            <person name="Seifert K.A."/>
        </authorList>
    </citation>
    <scope>NUCLEOTIDE SEQUENCE [LARGE SCALE GENOMIC DNA]</scope>
    <source>
        <strain evidence="2 3">DAOM 242723</strain>
    </source>
</reference>
<evidence type="ECO:0000313" key="2">
    <source>
        <dbReference type="EMBL" id="KUM56585.1"/>
    </source>
</evidence>
<dbReference type="InterPro" id="IPR055222">
    <property type="entry name" value="PRISE-like_Rossmann-fold"/>
</dbReference>